<accession>A0A5N6PWA9</accession>
<evidence type="ECO:0000313" key="2">
    <source>
        <dbReference type="Proteomes" id="UP000326396"/>
    </source>
</evidence>
<organism evidence="1 2">
    <name type="scientific">Mikania micrantha</name>
    <name type="common">bitter vine</name>
    <dbReference type="NCBI Taxonomy" id="192012"/>
    <lineage>
        <taxon>Eukaryota</taxon>
        <taxon>Viridiplantae</taxon>
        <taxon>Streptophyta</taxon>
        <taxon>Embryophyta</taxon>
        <taxon>Tracheophyta</taxon>
        <taxon>Spermatophyta</taxon>
        <taxon>Magnoliopsida</taxon>
        <taxon>eudicotyledons</taxon>
        <taxon>Gunneridae</taxon>
        <taxon>Pentapetalae</taxon>
        <taxon>asterids</taxon>
        <taxon>campanulids</taxon>
        <taxon>Asterales</taxon>
        <taxon>Asteraceae</taxon>
        <taxon>Asteroideae</taxon>
        <taxon>Heliantheae alliance</taxon>
        <taxon>Eupatorieae</taxon>
        <taxon>Mikania</taxon>
    </lineage>
</organism>
<gene>
    <name evidence="1" type="ORF">E3N88_04108</name>
</gene>
<sequence length="117" mass="13081">MVSRKDSDGEAGRIGVYVMKHVESGDSKKESSIAGCIQVFDLRGDGSFVCYLLNRFISDQSCAVLWLGNATFSIVDNDNHVEFVIVEGLHVYHFEQNKKPEDQISSASVEQRKKPQL</sequence>
<dbReference type="EMBL" id="SZYD01000002">
    <property type="protein sequence ID" value="KAD7116840.1"/>
    <property type="molecule type" value="Genomic_DNA"/>
</dbReference>
<dbReference type="OrthoDB" id="1735728at2759"/>
<dbReference type="AlphaFoldDB" id="A0A5N6PWA9"/>
<reference evidence="1 2" key="1">
    <citation type="submission" date="2019-05" db="EMBL/GenBank/DDBJ databases">
        <title>Mikania micrantha, genome provides insights into the molecular mechanism of rapid growth.</title>
        <authorList>
            <person name="Liu B."/>
        </authorList>
    </citation>
    <scope>NUCLEOTIDE SEQUENCE [LARGE SCALE GENOMIC DNA]</scope>
    <source>
        <strain evidence="1">NLD-2019</strain>
        <tissue evidence="1">Leaf</tissue>
    </source>
</reference>
<name>A0A5N6PWA9_9ASTR</name>
<keyword evidence="2" id="KW-1185">Reference proteome</keyword>
<protein>
    <submittedName>
        <fullName evidence="1">Uncharacterized protein</fullName>
    </submittedName>
</protein>
<evidence type="ECO:0000313" key="1">
    <source>
        <dbReference type="EMBL" id="KAD7116840.1"/>
    </source>
</evidence>
<dbReference type="Proteomes" id="UP000326396">
    <property type="component" value="Linkage Group LG10"/>
</dbReference>
<proteinExistence type="predicted"/>
<comment type="caution">
    <text evidence="1">The sequence shown here is derived from an EMBL/GenBank/DDBJ whole genome shotgun (WGS) entry which is preliminary data.</text>
</comment>